<dbReference type="STRING" id="1121302.SAMN02745163_00878"/>
<dbReference type="Proteomes" id="UP000184310">
    <property type="component" value="Unassembled WGS sequence"/>
</dbReference>
<protein>
    <submittedName>
        <fullName evidence="2">Uncharacterized protein</fullName>
    </submittedName>
</protein>
<feature type="transmembrane region" description="Helical" evidence="1">
    <location>
        <begin position="133"/>
        <end position="158"/>
    </location>
</feature>
<accession>A0A1M6EL00</accession>
<feature type="transmembrane region" description="Helical" evidence="1">
    <location>
        <begin position="100"/>
        <end position="118"/>
    </location>
</feature>
<dbReference type="EMBL" id="FQZB01000005">
    <property type="protein sequence ID" value="SHI86133.1"/>
    <property type="molecule type" value="Genomic_DNA"/>
</dbReference>
<evidence type="ECO:0000313" key="2">
    <source>
        <dbReference type="EMBL" id="SHI86133.1"/>
    </source>
</evidence>
<evidence type="ECO:0000256" key="1">
    <source>
        <dbReference type="SAM" id="Phobius"/>
    </source>
</evidence>
<reference evidence="2 3" key="1">
    <citation type="submission" date="2016-11" db="EMBL/GenBank/DDBJ databases">
        <authorList>
            <person name="Jaros S."/>
            <person name="Januszkiewicz K."/>
            <person name="Wedrychowicz H."/>
        </authorList>
    </citation>
    <scope>NUCLEOTIDE SEQUENCE [LARGE SCALE GENOMIC DNA]</scope>
    <source>
        <strain evidence="2 3">DSM 21758</strain>
    </source>
</reference>
<sequence>MKTKNLTLGSLFVTMIIILLYISSIIPTSKITLLAVVSSIIPLTLVKTNTKTAILVYIASSILSFFLVSKSIAIIYILFFGNYGLIKNFIEKFKNMFLEIFLKLLFFNSILTICYFLYNNLLLSYFNISTPFIYIILLSQVFFLIFDYALTVIISFYIKKLIH</sequence>
<evidence type="ECO:0000313" key="3">
    <source>
        <dbReference type="Proteomes" id="UP000184310"/>
    </source>
</evidence>
<name>A0A1M6EL00_9CLOT</name>
<organism evidence="2 3">
    <name type="scientific">Clostridium cavendishii DSM 21758</name>
    <dbReference type="NCBI Taxonomy" id="1121302"/>
    <lineage>
        <taxon>Bacteria</taxon>
        <taxon>Bacillati</taxon>
        <taxon>Bacillota</taxon>
        <taxon>Clostridia</taxon>
        <taxon>Eubacteriales</taxon>
        <taxon>Clostridiaceae</taxon>
        <taxon>Clostridium</taxon>
    </lineage>
</organism>
<keyword evidence="1" id="KW-0812">Transmembrane</keyword>
<keyword evidence="1" id="KW-0472">Membrane</keyword>
<gene>
    <name evidence="2" type="ORF">SAMN02745163_00878</name>
</gene>
<keyword evidence="1" id="KW-1133">Transmembrane helix</keyword>
<dbReference type="OrthoDB" id="1708005at2"/>
<dbReference type="AlphaFoldDB" id="A0A1M6EL00"/>
<keyword evidence="3" id="KW-1185">Reference proteome</keyword>
<feature type="transmembrane region" description="Helical" evidence="1">
    <location>
        <begin position="6"/>
        <end position="24"/>
    </location>
</feature>
<proteinExistence type="predicted"/>
<dbReference type="RefSeq" id="WP_072985461.1">
    <property type="nucleotide sequence ID" value="NZ_FQZB01000005.1"/>
</dbReference>
<feature type="transmembrane region" description="Helical" evidence="1">
    <location>
        <begin position="54"/>
        <end position="79"/>
    </location>
</feature>